<dbReference type="GO" id="GO:0070006">
    <property type="term" value="F:metalloaminopeptidase activity"/>
    <property type="evidence" value="ECO:0007669"/>
    <property type="project" value="InterPro"/>
</dbReference>
<protein>
    <recommendedName>
        <fullName evidence="10">Xaa-Pro aminopeptidase</fullName>
        <ecNumber evidence="4">3.4.11.9</ecNumber>
    </recommendedName>
    <alternativeName>
        <fullName evidence="11">Aminopeptidase P II</fullName>
    </alternativeName>
    <alternativeName>
        <fullName evidence="12">X-Pro aminopeptidase</fullName>
    </alternativeName>
</protein>
<evidence type="ECO:0000256" key="7">
    <source>
        <dbReference type="ARBA" id="ARBA00022801"/>
    </source>
</evidence>
<evidence type="ECO:0000256" key="8">
    <source>
        <dbReference type="ARBA" id="ARBA00023049"/>
    </source>
</evidence>
<dbReference type="FunFam" id="3.90.230.10:FF:000002">
    <property type="entry name" value="Xaa-Pro aminopeptidase 3"/>
    <property type="match status" value="1"/>
</dbReference>
<evidence type="ECO:0000256" key="11">
    <source>
        <dbReference type="ARBA" id="ARBA00075356"/>
    </source>
</evidence>
<comment type="caution">
    <text evidence="15">The sequence shown here is derived from an EMBL/GenBank/DDBJ whole genome shotgun (WGS) entry which is preliminary data.</text>
</comment>
<feature type="domain" description="Aminopeptidase P N-terminal" evidence="14">
    <location>
        <begin position="3"/>
        <end position="137"/>
    </location>
</feature>
<dbReference type="PANTHER" id="PTHR43226:SF4">
    <property type="entry name" value="XAA-PRO AMINOPEPTIDASE 3"/>
    <property type="match status" value="1"/>
</dbReference>
<evidence type="ECO:0000313" key="16">
    <source>
        <dbReference type="Proteomes" id="UP000267535"/>
    </source>
</evidence>
<dbReference type="Gene3D" id="3.40.350.10">
    <property type="entry name" value="Creatinase/prolidase N-terminal domain"/>
    <property type="match status" value="1"/>
</dbReference>
<keyword evidence="9" id="KW-0464">Manganese</keyword>
<dbReference type="PANTHER" id="PTHR43226">
    <property type="entry name" value="XAA-PRO AMINOPEPTIDASE 3"/>
    <property type="match status" value="1"/>
</dbReference>
<dbReference type="NCBIfam" id="NF008131">
    <property type="entry name" value="PRK10879.1"/>
    <property type="match status" value="1"/>
</dbReference>
<comment type="similarity">
    <text evidence="3 13">Belongs to the peptidase M24B family.</text>
</comment>
<dbReference type="GO" id="GO:0005829">
    <property type="term" value="C:cytosol"/>
    <property type="evidence" value="ECO:0007669"/>
    <property type="project" value="TreeGrafter"/>
</dbReference>
<comment type="cofactor">
    <cofactor evidence="2">
        <name>Mn(2+)</name>
        <dbReference type="ChEBI" id="CHEBI:29035"/>
    </cofactor>
</comment>
<evidence type="ECO:0000256" key="10">
    <source>
        <dbReference type="ARBA" id="ARBA00069363"/>
    </source>
</evidence>
<dbReference type="SMART" id="SM01011">
    <property type="entry name" value="AMP_N"/>
    <property type="match status" value="1"/>
</dbReference>
<dbReference type="Pfam" id="PF05195">
    <property type="entry name" value="AMP_N"/>
    <property type="match status" value="1"/>
</dbReference>
<evidence type="ECO:0000256" key="6">
    <source>
        <dbReference type="ARBA" id="ARBA00022723"/>
    </source>
</evidence>
<dbReference type="CDD" id="cd01087">
    <property type="entry name" value="Prolidase"/>
    <property type="match status" value="1"/>
</dbReference>
<dbReference type="GO" id="GO:0006508">
    <property type="term" value="P:proteolysis"/>
    <property type="evidence" value="ECO:0007669"/>
    <property type="project" value="UniProtKB-KW"/>
</dbReference>
<dbReference type="OrthoDB" id="9806388at2"/>
<dbReference type="InterPro" id="IPR001131">
    <property type="entry name" value="Peptidase_M24B_aminopep-P_CS"/>
</dbReference>
<dbReference type="AlphaFoldDB" id="A0A3P1SJE4"/>
<sequence>MRISQQSFAERRQKLMAQMSAGSVAIIPSAREIARNRDVDYPFRQDSDFYYLTGFNEPDAVLVLVPGRTEGVVVMFCRDRDPEMEIWNGYRAGPEGVCNQYGADQAYAIDEIDQQMPKLLQGCIRLYYSIGTDEKLDNQVRGWLNDIRAQARMGAVAPGEMVMLDHLLHEMRLFKAEDEAEMMREAGRISAEAHVRAMQACKPGMTEYQLEAEITHHFAANGCRQPAYSSIVGGGDNACVLHYTENWDELHSGDLVLIDAGCELDYYAGDITRTFPVSGKFSPEQRAVYELVLKAQQACIDALQPGVPWNRIHDLSVEVLTEGLIELGLLKGERDELIESGAYRAFYMHRIGHWLGMDVHDVGDYKIAGDWRPLEPGMVMTVEPGIYISPQNEQVDEKWRGIGIRIEDDVLITATGSDVLSSGVPKSVAEIEALMGS</sequence>
<dbReference type="EC" id="3.4.11.9" evidence="4"/>
<dbReference type="PROSITE" id="PS00491">
    <property type="entry name" value="PROLINE_PEPTIDASE"/>
    <property type="match status" value="1"/>
</dbReference>
<evidence type="ECO:0000256" key="5">
    <source>
        <dbReference type="ARBA" id="ARBA00022670"/>
    </source>
</evidence>
<evidence type="ECO:0000259" key="14">
    <source>
        <dbReference type="SMART" id="SM01011"/>
    </source>
</evidence>
<dbReference type="InterPro" id="IPR000994">
    <property type="entry name" value="Pept_M24"/>
</dbReference>
<accession>A0A3P1SJE4</accession>
<dbReference type="InterPro" id="IPR052433">
    <property type="entry name" value="X-Pro_dipept-like"/>
</dbReference>
<dbReference type="InterPro" id="IPR029149">
    <property type="entry name" value="Creatin/AminoP/Spt16_N"/>
</dbReference>
<evidence type="ECO:0000256" key="12">
    <source>
        <dbReference type="ARBA" id="ARBA00081411"/>
    </source>
</evidence>
<dbReference type="SUPFAM" id="SSF55920">
    <property type="entry name" value="Creatinase/aminopeptidase"/>
    <property type="match status" value="1"/>
</dbReference>
<evidence type="ECO:0000256" key="13">
    <source>
        <dbReference type="RuleBase" id="RU000590"/>
    </source>
</evidence>
<dbReference type="Pfam" id="PF00557">
    <property type="entry name" value="Peptidase_M24"/>
    <property type="match status" value="1"/>
</dbReference>
<dbReference type="InterPro" id="IPR036005">
    <property type="entry name" value="Creatinase/aminopeptidase-like"/>
</dbReference>
<dbReference type="Gene3D" id="3.90.230.10">
    <property type="entry name" value="Creatinase/methionine aminopeptidase superfamily"/>
    <property type="match status" value="1"/>
</dbReference>
<evidence type="ECO:0000256" key="4">
    <source>
        <dbReference type="ARBA" id="ARBA00012574"/>
    </source>
</evidence>
<dbReference type="Proteomes" id="UP000267535">
    <property type="component" value="Unassembled WGS sequence"/>
</dbReference>
<dbReference type="EMBL" id="RQXV01000012">
    <property type="protein sequence ID" value="RRC97411.1"/>
    <property type="molecule type" value="Genomic_DNA"/>
</dbReference>
<evidence type="ECO:0000313" key="15">
    <source>
        <dbReference type="EMBL" id="RRC97411.1"/>
    </source>
</evidence>
<evidence type="ECO:0000256" key="2">
    <source>
        <dbReference type="ARBA" id="ARBA00001936"/>
    </source>
</evidence>
<evidence type="ECO:0000256" key="1">
    <source>
        <dbReference type="ARBA" id="ARBA00001424"/>
    </source>
</evidence>
<dbReference type="RefSeq" id="WP_124927574.1">
    <property type="nucleotide sequence ID" value="NZ_BMOH01000009.1"/>
</dbReference>
<evidence type="ECO:0000256" key="3">
    <source>
        <dbReference type="ARBA" id="ARBA00008766"/>
    </source>
</evidence>
<name>A0A3P1SJE4_9GAMM</name>
<dbReference type="GO" id="GO:0030145">
    <property type="term" value="F:manganese ion binding"/>
    <property type="evidence" value="ECO:0007669"/>
    <property type="project" value="InterPro"/>
</dbReference>
<organism evidence="15 16">
    <name type="scientific">Amphritea balenae</name>
    <dbReference type="NCBI Taxonomy" id="452629"/>
    <lineage>
        <taxon>Bacteria</taxon>
        <taxon>Pseudomonadati</taxon>
        <taxon>Pseudomonadota</taxon>
        <taxon>Gammaproteobacteria</taxon>
        <taxon>Oceanospirillales</taxon>
        <taxon>Oceanospirillaceae</taxon>
        <taxon>Amphritea</taxon>
    </lineage>
</organism>
<keyword evidence="8" id="KW-0482">Metalloprotease</keyword>
<dbReference type="SUPFAM" id="SSF53092">
    <property type="entry name" value="Creatinase/prolidase N-terminal domain"/>
    <property type="match status" value="1"/>
</dbReference>
<reference evidence="15 16" key="1">
    <citation type="submission" date="2018-11" db="EMBL/GenBank/DDBJ databases">
        <title>The draft genome sequence of Amphritea balenae JAMM 1525T.</title>
        <authorList>
            <person name="Fang Z."/>
            <person name="Zhang Y."/>
            <person name="Han X."/>
        </authorList>
    </citation>
    <scope>NUCLEOTIDE SEQUENCE [LARGE SCALE GENOMIC DNA]</scope>
    <source>
        <strain evidence="15 16">JAMM 1525</strain>
    </source>
</reference>
<proteinExistence type="inferred from homology"/>
<comment type="catalytic activity">
    <reaction evidence="1">
        <text>Release of any N-terminal amino acid, including proline, that is linked to proline, even from a dipeptide or tripeptide.</text>
        <dbReference type="EC" id="3.4.11.9"/>
    </reaction>
</comment>
<keyword evidence="15" id="KW-0031">Aminopeptidase</keyword>
<evidence type="ECO:0000256" key="9">
    <source>
        <dbReference type="ARBA" id="ARBA00023211"/>
    </source>
</evidence>
<keyword evidence="6 13" id="KW-0479">Metal-binding</keyword>
<keyword evidence="5" id="KW-0645">Protease</keyword>
<keyword evidence="7 15" id="KW-0378">Hydrolase</keyword>
<keyword evidence="16" id="KW-1185">Reference proteome</keyword>
<dbReference type="InterPro" id="IPR007865">
    <property type="entry name" value="Aminopep_P_N"/>
</dbReference>
<gene>
    <name evidence="15" type="ORF">EHS89_18075</name>
</gene>